<keyword evidence="3" id="KW-0812">Transmembrane</keyword>
<gene>
    <name evidence="4" type="ORF">SAMN02745223_00392</name>
</gene>
<dbReference type="AlphaFoldDB" id="A0A1M4TIV5"/>
<dbReference type="InterPro" id="IPR019734">
    <property type="entry name" value="TPR_rpt"/>
</dbReference>
<keyword evidence="3" id="KW-0472">Membrane</keyword>
<keyword evidence="3" id="KW-1133">Transmembrane helix</keyword>
<sequence length="251" mass="27723">MDHRDKPGDDDGGEGGDPDHDAYCTETADAAAVYNRQPIRLPHKLLSCPSPKSDPSSAIMRPWIGRRPDLIAALLGPILLLLVLTGMTRAQDERDPQILDQLFAQLRIAPGAAAARAIDQKIWIAWTSPADPPLAARMREILVLRSGMDLPTAMDLLNQLVVDYPEYAEGWNQRATLHYLMSDYAASLADIEKVLQFEPRHFGALVGRAMIYRSQGKQALALRDMAAALAIHPFLVERALFPELLDGVTRI</sequence>
<feature type="transmembrane region" description="Helical" evidence="3">
    <location>
        <begin position="70"/>
        <end position="88"/>
    </location>
</feature>
<evidence type="ECO:0000256" key="2">
    <source>
        <dbReference type="SAM" id="MobiDB-lite"/>
    </source>
</evidence>
<feature type="repeat" description="TPR" evidence="1">
    <location>
        <begin position="168"/>
        <end position="201"/>
    </location>
</feature>
<dbReference type="Gene3D" id="1.25.40.10">
    <property type="entry name" value="Tetratricopeptide repeat domain"/>
    <property type="match status" value="1"/>
</dbReference>
<dbReference type="EMBL" id="FQVC01000001">
    <property type="protein sequence ID" value="SHE44413.1"/>
    <property type="molecule type" value="Genomic_DNA"/>
</dbReference>
<name>A0A1M4TIV5_9HYPH</name>
<reference evidence="4 5" key="1">
    <citation type="submission" date="2016-11" db="EMBL/GenBank/DDBJ databases">
        <authorList>
            <person name="Jaros S."/>
            <person name="Januszkiewicz K."/>
            <person name="Wedrychowicz H."/>
        </authorList>
    </citation>
    <scope>NUCLEOTIDE SEQUENCE [LARGE SCALE GENOMIC DNA]</scope>
    <source>
        <strain evidence="4 5">DSM 17137</strain>
    </source>
</reference>
<evidence type="ECO:0000256" key="3">
    <source>
        <dbReference type="SAM" id="Phobius"/>
    </source>
</evidence>
<dbReference type="InterPro" id="IPR011990">
    <property type="entry name" value="TPR-like_helical_dom_sf"/>
</dbReference>
<organism evidence="4 5">
    <name type="scientific">Devosia limi DSM 17137</name>
    <dbReference type="NCBI Taxonomy" id="1121477"/>
    <lineage>
        <taxon>Bacteria</taxon>
        <taxon>Pseudomonadati</taxon>
        <taxon>Pseudomonadota</taxon>
        <taxon>Alphaproteobacteria</taxon>
        <taxon>Hyphomicrobiales</taxon>
        <taxon>Devosiaceae</taxon>
        <taxon>Devosia</taxon>
    </lineage>
</organism>
<evidence type="ECO:0000313" key="4">
    <source>
        <dbReference type="EMBL" id="SHE44413.1"/>
    </source>
</evidence>
<proteinExistence type="predicted"/>
<feature type="region of interest" description="Disordered" evidence="2">
    <location>
        <begin position="1"/>
        <end position="23"/>
    </location>
</feature>
<dbReference type="Proteomes" id="UP000184533">
    <property type="component" value="Unassembled WGS sequence"/>
</dbReference>
<accession>A0A1M4TIV5</accession>
<protein>
    <submittedName>
        <fullName evidence="4">Uncharacterized protein</fullName>
    </submittedName>
</protein>
<dbReference type="SUPFAM" id="SSF48452">
    <property type="entry name" value="TPR-like"/>
    <property type="match status" value="1"/>
</dbReference>
<dbReference type="PROSITE" id="PS50005">
    <property type="entry name" value="TPR"/>
    <property type="match status" value="1"/>
</dbReference>
<keyword evidence="1" id="KW-0802">TPR repeat</keyword>
<evidence type="ECO:0000256" key="1">
    <source>
        <dbReference type="PROSITE-ProRule" id="PRU00339"/>
    </source>
</evidence>
<dbReference type="SMART" id="SM00028">
    <property type="entry name" value="TPR"/>
    <property type="match status" value="2"/>
</dbReference>
<evidence type="ECO:0000313" key="5">
    <source>
        <dbReference type="Proteomes" id="UP000184533"/>
    </source>
</evidence>